<dbReference type="AlphaFoldDB" id="A0A3E1YDS2"/>
<keyword evidence="3" id="KW-1185">Reference proteome</keyword>
<dbReference type="OrthoDB" id="1438285at2"/>
<sequence length="130" mass="14235">MKTLLTLLTVIACLSACKKTDTTVDEINGSWKLNDLMQVNDSQGTPENTDLAALNYSTVAFNADGSFITSGNSQGRWIRQNENIILKLSNGQEVSMKVAEVSKQEMTLEQSYAPSGNKAGGSIYYQYVKK</sequence>
<dbReference type="EMBL" id="QPMM01000002">
    <property type="protein sequence ID" value="RFS24661.1"/>
    <property type="molecule type" value="Genomic_DNA"/>
</dbReference>
<dbReference type="Pfam" id="PF13648">
    <property type="entry name" value="Lipocalin_4"/>
    <property type="match status" value="1"/>
</dbReference>
<feature type="domain" description="Lipocalin-like" evidence="1">
    <location>
        <begin position="27"/>
        <end position="108"/>
    </location>
</feature>
<dbReference type="InterPro" id="IPR024311">
    <property type="entry name" value="Lipocalin-like"/>
</dbReference>
<proteinExistence type="predicted"/>
<name>A0A3E1YDS2_9BACT</name>
<protein>
    <recommendedName>
        <fullName evidence="1">Lipocalin-like domain-containing protein</fullName>
    </recommendedName>
</protein>
<gene>
    <name evidence="2" type="ORF">DVR12_05515</name>
</gene>
<evidence type="ECO:0000313" key="3">
    <source>
        <dbReference type="Proteomes" id="UP000260644"/>
    </source>
</evidence>
<organism evidence="2 3">
    <name type="scientific">Chitinophaga silvatica</name>
    <dbReference type="NCBI Taxonomy" id="2282649"/>
    <lineage>
        <taxon>Bacteria</taxon>
        <taxon>Pseudomonadati</taxon>
        <taxon>Bacteroidota</taxon>
        <taxon>Chitinophagia</taxon>
        <taxon>Chitinophagales</taxon>
        <taxon>Chitinophagaceae</taxon>
        <taxon>Chitinophaga</taxon>
    </lineage>
</organism>
<evidence type="ECO:0000313" key="2">
    <source>
        <dbReference type="EMBL" id="RFS24661.1"/>
    </source>
</evidence>
<evidence type="ECO:0000259" key="1">
    <source>
        <dbReference type="Pfam" id="PF13648"/>
    </source>
</evidence>
<accession>A0A3E1YDS2</accession>
<reference evidence="2 3" key="1">
    <citation type="submission" date="2018-07" db="EMBL/GenBank/DDBJ databases">
        <title>Chitinophaga K2CV101002-2 sp. nov., isolated from a monsoon evergreen broad-leaved forest soil.</title>
        <authorList>
            <person name="Lv Y."/>
        </authorList>
    </citation>
    <scope>NUCLEOTIDE SEQUENCE [LARGE SCALE GENOMIC DNA]</scope>
    <source>
        <strain evidence="2 3">GDMCC 1.1288</strain>
    </source>
</reference>
<dbReference type="RefSeq" id="WP_116974469.1">
    <property type="nucleotide sequence ID" value="NZ_QPMM01000002.1"/>
</dbReference>
<comment type="caution">
    <text evidence="2">The sequence shown here is derived from an EMBL/GenBank/DDBJ whole genome shotgun (WGS) entry which is preliminary data.</text>
</comment>
<dbReference type="Proteomes" id="UP000260644">
    <property type="component" value="Unassembled WGS sequence"/>
</dbReference>